<keyword evidence="2" id="KW-0472">Membrane</keyword>
<comment type="similarity">
    <text evidence="1">Belongs to the bacterial sugar transferase family.</text>
</comment>
<evidence type="ECO:0000256" key="1">
    <source>
        <dbReference type="ARBA" id="ARBA00006464"/>
    </source>
</evidence>
<feature type="transmembrane region" description="Helical" evidence="2">
    <location>
        <begin position="36"/>
        <end position="55"/>
    </location>
</feature>
<accession>A0A2W7S8N2</accession>
<feature type="domain" description="Bacterial sugar transferase" evidence="3">
    <location>
        <begin position="31"/>
        <end position="213"/>
    </location>
</feature>
<dbReference type="GO" id="GO:0016780">
    <property type="term" value="F:phosphotransferase activity, for other substituted phosphate groups"/>
    <property type="evidence" value="ECO:0007669"/>
    <property type="project" value="TreeGrafter"/>
</dbReference>
<name>A0A2W7S8N2_9BACT</name>
<gene>
    <name evidence="4" type="ORF">LX80_01162</name>
</gene>
<dbReference type="InterPro" id="IPR003362">
    <property type="entry name" value="Bact_transf"/>
</dbReference>
<keyword evidence="2" id="KW-0812">Transmembrane</keyword>
<keyword evidence="4" id="KW-0808">Transferase</keyword>
<dbReference type="Pfam" id="PF02397">
    <property type="entry name" value="Bac_transf"/>
    <property type="match status" value="1"/>
</dbReference>
<dbReference type="RefSeq" id="WP_111294203.1">
    <property type="nucleotide sequence ID" value="NZ_QKZV01000003.1"/>
</dbReference>
<keyword evidence="5" id="KW-1185">Reference proteome</keyword>
<evidence type="ECO:0000313" key="4">
    <source>
        <dbReference type="EMBL" id="PZX63517.1"/>
    </source>
</evidence>
<dbReference type="Proteomes" id="UP000249720">
    <property type="component" value="Unassembled WGS sequence"/>
</dbReference>
<keyword evidence="2" id="KW-1133">Transmembrane helix</keyword>
<comment type="caution">
    <text evidence="4">The sequence shown here is derived from an EMBL/GenBank/DDBJ whole genome shotgun (WGS) entry which is preliminary data.</text>
</comment>
<dbReference type="PANTHER" id="PTHR30576:SF0">
    <property type="entry name" value="UNDECAPRENYL-PHOSPHATE N-ACETYLGALACTOSAMINYL 1-PHOSPHATE TRANSFERASE-RELATED"/>
    <property type="match status" value="1"/>
</dbReference>
<dbReference type="AlphaFoldDB" id="A0A2W7S8N2"/>
<protein>
    <submittedName>
        <fullName evidence="4">Lipopolysaccharide/colanic/teichoic acid biosynthesis glycosyltransferase</fullName>
    </submittedName>
</protein>
<dbReference type="PANTHER" id="PTHR30576">
    <property type="entry name" value="COLANIC BIOSYNTHESIS UDP-GLUCOSE LIPID CARRIER TRANSFERASE"/>
    <property type="match status" value="1"/>
</dbReference>
<evidence type="ECO:0000259" key="3">
    <source>
        <dbReference type="Pfam" id="PF02397"/>
    </source>
</evidence>
<dbReference type="EMBL" id="QKZV01000003">
    <property type="protein sequence ID" value="PZX63517.1"/>
    <property type="molecule type" value="Genomic_DNA"/>
</dbReference>
<sequence>MFYKTLEIELADKKGQWQPMQNKHILYGITKRVIDVLFSITAIILLLPLIIFIAIKTKFSSPGSVFYSQQRVGYKGVPFTIYKFRSMYADAEVNGPQLSSDTDDRITPWGKIMRKWRLDEIPQLWNIIKGDMSLVGPRPERQFYTNQLIQIVPNYASLFLVKPGLTSLGMIEFGYASNLNELIERAEYDLIYIQKRSFLLDMAIILKTFLIILLGKGK</sequence>
<evidence type="ECO:0000256" key="2">
    <source>
        <dbReference type="SAM" id="Phobius"/>
    </source>
</evidence>
<evidence type="ECO:0000313" key="5">
    <source>
        <dbReference type="Proteomes" id="UP000249720"/>
    </source>
</evidence>
<dbReference type="OrthoDB" id="9808602at2"/>
<proteinExistence type="inferred from homology"/>
<organism evidence="4 5">
    <name type="scientific">Hydrotalea sandarakina</name>
    <dbReference type="NCBI Taxonomy" id="1004304"/>
    <lineage>
        <taxon>Bacteria</taxon>
        <taxon>Pseudomonadati</taxon>
        <taxon>Bacteroidota</taxon>
        <taxon>Chitinophagia</taxon>
        <taxon>Chitinophagales</taxon>
        <taxon>Chitinophagaceae</taxon>
        <taxon>Hydrotalea</taxon>
    </lineage>
</organism>
<reference evidence="4 5" key="1">
    <citation type="submission" date="2018-06" db="EMBL/GenBank/DDBJ databases">
        <title>Genomic Encyclopedia of Archaeal and Bacterial Type Strains, Phase II (KMG-II): from individual species to whole genera.</title>
        <authorList>
            <person name="Goeker M."/>
        </authorList>
    </citation>
    <scope>NUCLEOTIDE SEQUENCE [LARGE SCALE GENOMIC DNA]</scope>
    <source>
        <strain evidence="4 5">DSM 23241</strain>
    </source>
</reference>